<protein>
    <submittedName>
        <fullName evidence="1">Uncharacterized protein</fullName>
    </submittedName>
</protein>
<proteinExistence type="predicted"/>
<organism evidence="1 2">
    <name type="scientific">Sclerotinia nivalis</name>
    <dbReference type="NCBI Taxonomy" id="352851"/>
    <lineage>
        <taxon>Eukaryota</taxon>
        <taxon>Fungi</taxon>
        <taxon>Dikarya</taxon>
        <taxon>Ascomycota</taxon>
        <taxon>Pezizomycotina</taxon>
        <taxon>Leotiomycetes</taxon>
        <taxon>Helotiales</taxon>
        <taxon>Sclerotiniaceae</taxon>
        <taxon>Sclerotinia</taxon>
    </lineage>
</organism>
<name>A0A9X0AAA8_9HELO</name>
<keyword evidence="2" id="KW-1185">Reference proteome</keyword>
<evidence type="ECO:0000313" key="1">
    <source>
        <dbReference type="EMBL" id="KAJ8059062.1"/>
    </source>
</evidence>
<dbReference type="Proteomes" id="UP001152300">
    <property type="component" value="Unassembled WGS sequence"/>
</dbReference>
<reference evidence="1" key="1">
    <citation type="submission" date="2022-11" db="EMBL/GenBank/DDBJ databases">
        <title>Genome Resource of Sclerotinia nivalis Strain SnTB1, a Plant Pathogen Isolated from American Ginseng.</title>
        <authorList>
            <person name="Fan S."/>
        </authorList>
    </citation>
    <scope>NUCLEOTIDE SEQUENCE</scope>
    <source>
        <strain evidence="1">SnTB1</strain>
    </source>
</reference>
<comment type="caution">
    <text evidence="1">The sequence shown here is derived from an EMBL/GenBank/DDBJ whole genome shotgun (WGS) entry which is preliminary data.</text>
</comment>
<accession>A0A9X0AAA8</accession>
<dbReference type="EMBL" id="JAPEIS010000015">
    <property type="protein sequence ID" value="KAJ8059062.1"/>
    <property type="molecule type" value="Genomic_DNA"/>
</dbReference>
<dbReference type="AlphaFoldDB" id="A0A9X0AAA8"/>
<evidence type="ECO:0000313" key="2">
    <source>
        <dbReference type="Proteomes" id="UP001152300"/>
    </source>
</evidence>
<sequence>MVTHRLPFPPTPLPEFRVLHVVVLLAQPESKLQLSANQTDFRQLVERKHSISIE</sequence>
<gene>
    <name evidence="1" type="ORF">OCU04_012039</name>
</gene>